<dbReference type="PANTHER" id="PTHR47962:SF5">
    <property type="entry name" value="ATP-DEPENDENT HELICASE LHR-RELATED"/>
    <property type="match status" value="1"/>
</dbReference>
<keyword evidence="6" id="KW-1185">Reference proteome</keyword>
<dbReference type="GO" id="GO:0016887">
    <property type="term" value="F:ATP hydrolysis activity"/>
    <property type="evidence" value="ECO:0007669"/>
    <property type="project" value="TreeGrafter"/>
</dbReference>
<evidence type="ECO:0000256" key="1">
    <source>
        <dbReference type="ARBA" id="ARBA00022741"/>
    </source>
</evidence>
<dbReference type="PROSITE" id="PS51192">
    <property type="entry name" value="HELICASE_ATP_BIND_1"/>
    <property type="match status" value="1"/>
</dbReference>
<name>A0A1Y0II42_9BACL</name>
<evidence type="ECO:0000259" key="3">
    <source>
        <dbReference type="PROSITE" id="PS51192"/>
    </source>
</evidence>
<dbReference type="InterPro" id="IPR001650">
    <property type="entry name" value="Helicase_C-like"/>
</dbReference>
<dbReference type="PROSITE" id="PS51194">
    <property type="entry name" value="HELICASE_CTER"/>
    <property type="match status" value="1"/>
</dbReference>
<evidence type="ECO:0000313" key="5">
    <source>
        <dbReference type="EMBL" id="ARU60171.1"/>
    </source>
</evidence>
<dbReference type="SMART" id="SM00490">
    <property type="entry name" value="HELICc"/>
    <property type="match status" value="1"/>
</dbReference>
<feature type="domain" description="Helicase ATP-binding" evidence="3">
    <location>
        <begin position="30"/>
        <end position="214"/>
    </location>
</feature>
<dbReference type="Pfam" id="PF00270">
    <property type="entry name" value="DEAD"/>
    <property type="match status" value="1"/>
</dbReference>
<dbReference type="AlphaFoldDB" id="A0A1Y0II42"/>
<dbReference type="SUPFAM" id="SSF52540">
    <property type="entry name" value="P-loop containing nucleoside triphosphate hydrolases"/>
    <property type="match status" value="1"/>
</dbReference>
<reference evidence="6" key="1">
    <citation type="submission" date="2017-05" db="EMBL/GenBank/DDBJ databases">
        <authorList>
            <person name="Sung H."/>
        </authorList>
    </citation>
    <scope>NUCLEOTIDE SEQUENCE [LARGE SCALE GENOMIC DNA]</scope>
    <source>
        <strain evidence="6">AR23208</strain>
    </source>
</reference>
<evidence type="ECO:0000256" key="2">
    <source>
        <dbReference type="ARBA" id="ARBA00022840"/>
    </source>
</evidence>
<dbReference type="EMBL" id="CP021434">
    <property type="protein sequence ID" value="ARU60171.1"/>
    <property type="molecule type" value="Genomic_DNA"/>
</dbReference>
<organism evidence="5 6">
    <name type="scientific">Tumebacillus avium</name>
    <dbReference type="NCBI Taxonomy" id="1903704"/>
    <lineage>
        <taxon>Bacteria</taxon>
        <taxon>Bacillati</taxon>
        <taxon>Bacillota</taxon>
        <taxon>Bacilli</taxon>
        <taxon>Bacillales</taxon>
        <taxon>Alicyclobacillaceae</taxon>
        <taxon>Tumebacillus</taxon>
    </lineage>
</organism>
<dbReference type="KEGG" id="tum:CBW65_03195"/>
<dbReference type="GO" id="GO:0003677">
    <property type="term" value="F:DNA binding"/>
    <property type="evidence" value="ECO:0007669"/>
    <property type="project" value="TreeGrafter"/>
</dbReference>
<sequence length="729" mass="82787">MTFELLSPTIQKKIWDMEWRQFTPIQEAAVPVLLQKRHCLLMAGTASGKTEAAFLPILSALEKAGQTGRGLQGLKVLYLSPLRALINDQFERIERLTDTLDIPLLKWHSDVSRSKKMTWLDNPSGILQITPESLESLLVNHTEKVPRLLQDVEFIILDELHAFLESDRGLHVQSLLHRMRRYIKQTPVMVGLSATIGSPEIAQHYLHADAPDEVEVLNPGDGKRQIFLQADYFGKENATLPQTLVRDIYDLTKDKKTILFCNSRGQVEELTHKLNETGSKLGGPLYTKRYYPHHSSIDKGEREWIEGQMRSTHLPLTVVSTNTLELGIDIGSLDLVVQLDATYSVSSLKQRLGRSGRREGADSYLMMYATEEEDLVQAVAVTELLFDKWIEPPEPRRDVYDLLFHQILALCTERQGVFRDELLDEIAANPTFAGLSSPRVRELLEWMFSEDWLEVVEGKCIPGIQGERLVRSRDFYSVFKSPALYKVMHGTRLVGTIEASPLVMPGETVLLSGATWEITEIDDKRATVYVTPAFDGKRPIWLSGGRQVHPQIAEKIYAIYTGTEDFDYLHPRAWHRLQEARMGAKQQGFEPGVRVLREGARSLTLHDFAGTRRQNALATILRGWLRELELGLTVKQSAFSITLEGGEIPDGFAKKLVTFLVEVLTRKAELKYLMMGRSAEAEGGPPTKFAEYLPLNIQRWIEDEIERDVEGLRFWVQEQKWKSIRGSSS</sequence>
<dbReference type="Proteomes" id="UP000195437">
    <property type="component" value="Chromosome"/>
</dbReference>
<dbReference type="InterPro" id="IPR011545">
    <property type="entry name" value="DEAD/DEAH_box_helicase_dom"/>
</dbReference>
<dbReference type="PANTHER" id="PTHR47962">
    <property type="entry name" value="ATP-DEPENDENT HELICASE LHR-RELATED-RELATED"/>
    <property type="match status" value="1"/>
</dbReference>
<dbReference type="Gene3D" id="3.40.50.300">
    <property type="entry name" value="P-loop containing nucleotide triphosphate hydrolases"/>
    <property type="match status" value="2"/>
</dbReference>
<protein>
    <recommendedName>
        <fullName evidence="7">DEAD/DEAH box helicase</fullName>
    </recommendedName>
</protein>
<keyword evidence="2" id="KW-0067">ATP-binding</keyword>
<accession>A0A1Y0II42</accession>
<dbReference type="Pfam" id="PF00271">
    <property type="entry name" value="Helicase_C"/>
    <property type="match status" value="1"/>
</dbReference>
<dbReference type="InterPro" id="IPR014001">
    <property type="entry name" value="Helicase_ATP-bd"/>
</dbReference>
<evidence type="ECO:0008006" key="7">
    <source>
        <dbReference type="Google" id="ProtNLM"/>
    </source>
</evidence>
<evidence type="ECO:0000259" key="4">
    <source>
        <dbReference type="PROSITE" id="PS51194"/>
    </source>
</evidence>
<dbReference type="GO" id="GO:0005524">
    <property type="term" value="F:ATP binding"/>
    <property type="evidence" value="ECO:0007669"/>
    <property type="project" value="UniProtKB-KW"/>
</dbReference>
<evidence type="ECO:0000313" key="6">
    <source>
        <dbReference type="Proteomes" id="UP000195437"/>
    </source>
</evidence>
<keyword evidence="1" id="KW-0547">Nucleotide-binding</keyword>
<feature type="domain" description="Helicase C-terminal" evidence="4">
    <location>
        <begin position="244"/>
        <end position="400"/>
    </location>
</feature>
<dbReference type="OrthoDB" id="9774462at2"/>
<gene>
    <name evidence="5" type="ORF">CBW65_03195</name>
</gene>
<dbReference type="InterPro" id="IPR027417">
    <property type="entry name" value="P-loop_NTPase"/>
</dbReference>
<proteinExistence type="predicted"/>
<dbReference type="InterPro" id="IPR052511">
    <property type="entry name" value="ATP-dep_Helicase"/>
</dbReference>
<dbReference type="SMART" id="SM00487">
    <property type="entry name" value="DEXDc"/>
    <property type="match status" value="1"/>
</dbReference>
<dbReference type="RefSeq" id="WP_087455559.1">
    <property type="nucleotide sequence ID" value="NZ_CP021434.1"/>
</dbReference>